<gene>
    <name evidence="7 9" type="primary">recO</name>
    <name evidence="9" type="ORF">NRP21_00170</name>
</gene>
<reference evidence="9 10" key="1">
    <citation type="submission" date="2022-06" db="EMBL/GenBank/DDBJ databases">
        <title>Roseomonas CN29.</title>
        <authorList>
            <person name="Cheng Y."/>
            <person name="He X."/>
        </authorList>
    </citation>
    <scope>NUCLEOTIDE SEQUENCE [LARGE SCALE GENOMIC DNA]</scope>
    <source>
        <strain evidence="9 10">CN29</strain>
    </source>
</reference>
<comment type="function">
    <text evidence="7">Involved in DNA repair and RecF pathway recombination.</text>
</comment>
<evidence type="ECO:0000256" key="1">
    <source>
        <dbReference type="ARBA" id="ARBA00007452"/>
    </source>
</evidence>
<dbReference type="Pfam" id="PF11967">
    <property type="entry name" value="RecO_N"/>
    <property type="match status" value="1"/>
</dbReference>
<evidence type="ECO:0000256" key="6">
    <source>
        <dbReference type="ARBA" id="ARBA00033409"/>
    </source>
</evidence>
<keyword evidence="10" id="KW-1185">Reference proteome</keyword>
<dbReference type="Pfam" id="PF02565">
    <property type="entry name" value="RecO_C"/>
    <property type="match status" value="1"/>
</dbReference>
<keyword evidence="4 7" id="KW-0233">DNA recombination</keyword>
<dbReference type="SUPFAM" id="SSF57863">
    <property type="entry name" value="ArfGap/RecO-like zinc finger"/>
    <property type="match status" value="1"/>
</dbReference>
<evidence type="ECO:0000256" key="4">
    <source>
        <dbReference type="ARBA" id="ARBA00023172"/>
    </source>
</evidence>
<accession>A0ABT1WY63</accession>
<dbReference type="Proteomes" id="UP001524642">
    <property type="component" value="Unassembled WGS sequence"/>
</dbReference>
<evidence type="ECO:0000256" key="5">
    <source>
        <dbReference type="ARBA" id="ARBA00023204"/>
    </source>
</evidence>
<comment type="caution">
    <text evidence="9">The sequence shown here is derived from an EMBL/GenBank/DDBJ whole genome shotgun (WGS) entry which is preliminary data.</text>
</comment>
<dbReference type="PANTHER" id="PTHR33991:SF1">
    <property type="entry name" value="DNA REPAIR PROTEIN RECO"/>
    <property type="match status" value="1"/>
</dbReference>
<protein>
    <recommendedName>
        <fullName evidence="2 7">DNA repair protein RecO</fullName>
    </recommendedName>
    <alternativeName>
        <fullName evidence="6 7">Recombination protein O</fullName>
    </alternativeName>
</protein>
<dbReference type="InterPro" id="IPR037278">
    <property type="entry name" value="ARFGAP/RecO"/>
</dbReference>
<dbReference type="SUPFAM" id="SSF50249">
    <property type="entry name" value="Nucleic acid-binding proteins"/>
    <property type="match status" value="1"/>
</dbReference>
<dbReference type="EMBL" id="JANJOU010000001">
    <property type="protein sequence ID" value="MCR0980461.1"/>
    <property type="molecule type" value="Genomic_DNA"/>
</dbReference>
<dbReference type="InterPro" id="IPR022572">
    <property type="entry name" value="DNA_rep/recomb_RecO_N"/>
</dbReference>
<evidence type="ECO:0000256" key="3">
    <source>
        <dbReference type="ARBA" id="ARBA00022763"/>
    </source>
</evidence>
<evidence type="ECO:0000259" key="8">
    <source>
        <dbReference type="Pfam" id="PF11967"/>
    </source>
</evidence>
<dbReference type="InterPro" id="IPR012340">
    <property type="entry name" value="NA-bd_OB-fold"/>
</dbReference>
<evidence type="ECO:0000256" key="2">
    <source>
        <dbReference type="ARBA" id="ARBA00021310"/>
    </source>
</evidence>
<dbReference type="InterPro" id="IPR003717">
    <property type="entry name" value="RecO"/>
</dbReference>
<evidence type="ECO:0000256" key="7">
    <source>
        <dbReference type="HAMAP-Rule" id="MF_00201"/>
    </source>
</evidence>
<dbReference type="Gene3D" id="2.40.50.140">
    <property type="entry name" value="Nucleic acid-binding proteins"/>
    <property type="match status" value="1"/>
</dbReference>
<dbReference type="PANTHER" id="PTHR33991">
    <property type="entry name" value="DNA REPAIR PROTEIN RECO"/>
    <property type="match status" value="1"/>
</dbReference>
<proteinExistence type="inferred from homology"/>
<keyword evidence="5 7" id="KW-0234">DNA repair</keyword>
<comment type="similarity">
    <text evidence="1 7">Belongs to the RecO family.</text>
</comment>
<sequence length="254" mass="26767">MEWTAPAIVLDSRPLGEGGAVVTLLTEEHGRHAGLVKGGASRGQVATWLPGNLVEARWVARLSDQLGHLSGELVHPTAALAMEDPLALALLSSACAVAMEALPEREAHPAAFRALLPIIAHLQTGAVEVIPDYAQWEMLLLAELGYGLDLSRCAMTGDTQGLTHVSPKSGRAVRSDIAAPYGDRMLVLPPFLRKATLPSGPKDWSDALRLTGHFLARDAFGVHHRPVPAARQALADRVDALAQAAAPAEAPPAA</sequence>
<keyword evidence="3 7" id="KW-0227">DNA damage</keyword>
<dbReference type="NCBIfam" id="TIGR00613">
    <property type="entry name" value="reco"/>
    <property type="match status" value="1"/>
</dbReference>
<dbReference type="Gene3D" id="1.20.1440.120">
    <property type="entry name" value="Recombination protein O, C-terminal domain"/>
    <property type="match status" value="1"/>
</dbReference>
<name>A0ABT1WY63_9PROT</name>
<dbReference type="InterPro" id="IPR042242">
    <property type="entry name" value="RecO_C"/>
</dbReference>
<feature type="domain" description="DNA replication/recombination mediator RecO N-terminal" evidence="8">
    <location>
        <begin position="1"/>
        <end position="75"/>
    </location>
</feature>
<evidence type="ECO:0000313" key="10">
    <source>
        <dbReference type="Proteomes" id="UP001524642"/>
    </source>
</evidence>
<organism evidence="9 10">
    <name type="scientific">Roseomonas populi</name>
    <dbReference type="NCBI Taxonomy" id="3121582"/>
    <lineage>
        <taxon>Bacteria</taxon>
        <taxon>Pseudomonadati</taxon>
        <taxon>Pseudomonadota</taxon>
        <taxon>Alphaproteobacteria</taxon>
        <taxon>Acetobacterales</taxon>
        <taxon>Roseomonadaceae</taxon>
        <taxon>Roseomonas</taxon>
    </lineage>
</organism>
<dbReference type="RefSeq" id="WP_257714149.1">
    <property type="nucleotide sequence ID" value="NZ_JANJOU010000001.1"/>
</dbReference>
<evidence type="ECO:0000313" key="9">
    <source>
        <dbReference type="EMBL" id="MCR0980461.1"/>
    </source>
</evidence>
<dbReference type="HAMAP" id="MF_00201">
    <property type="entry name" value="RecO"/>
    <property type="match status" value="1"/>
</dbReference>